<dbReference type="Pfam" id="PF00590">
    <property type="entry name" value="TP_methylase"/>
    <property type="match status" value="1"/>
</dbReference>
<dbReference type="InterPro" id="IPR012818">
    <property type="entry name" value="CbiE"/>
</dbReference>
<feature type="domain" description="Tetrapyrrole methylase" evidence="6">
    <location>
        <begin position="1"/>
        <end position="194"/>
    </location>
</feature>
<dbReference type="InterPro" id="IPR014008">
    <property type="entry name" value="Cbl_synth_MTase_CbiT"/>
</dbReference>
<gene>
    <name evidence="7" type="primary">cbiE</name>
    <name evidence="7" type="ORF">IQ217_13975</name>
</gene>
<reference evidence="7 8" key="1">
    <citation type="submission" date="2020-10" db="EMBL/GenBank/DDBJ databases">
        <authorList>
            <person name="Castelo-Branco R."/>
            <person name="Eusebio N."/>
            <person name="Adriana R."/>
            <person name="Vieira A."/>
            <person name="Brugerolle De Fraissinette N."/>
            <person name="Rezende De Castro R."/>
            <person name="Schneider M.P."/>
            <person name="Vasconcelos V."/>
            <person name="Leao P.N."/>
        </authorList>
    </citation>
    <scope>NUCLEOTIDE SEQUENCE [LARGE SCALE GENOMIC DNA]</scope>
    <source>
        <strain evidence="7 8">LEGE 00031</strain>
    </source>
</reference>
<dbReference type="InterPro" id="IPR014777">
    <property type="entry name" value="4pyrrole_Mease_sub1"/>
</dbReference>
<dbReference type="Gene3D" id="3.40.1010.10">
    <property type="entry name" value="Cobalt-precorrin-4 Transmethylase, Domain 1"/>
    <property type="match status" value="1"/>
</dbReference>
<dbReference type="InterPro" id="IPR014776">
    <property type="entry name" value="4pyrrole_Mease_sub2"/>
</dbReference>
<comment type="caution">
    <text evidence="7">The sequence shown here is derived from an EMBL/GenBank/DDBJ whole genome shotgun (WGS) entry which is preliminary data.</text>
</comment>
<sequence length="422" mass="45889">MIHVVGIGLDGAEGLTRSVLALIAEAKMLAGGDRHLGYFPQYGEKSLVIKNFSADLNKIKQIHQTLGSGEIIVVLASGDPLYFGLGRLLLEKFSAVQLKFHPHVSSIQLAFNCLKMPWQDATIISAHGRANDLLKQALQKGAEKLAILTDGQNHPGAIANLCLSLGLTTTYQAWVCENLGAENERIQPFDLSSLAPLTAGNFASLNVVVLVKQKPENNPIDPKQLPIFGIADHYFASFKDRPGMITKQAIRVQILAALALRPRQIIWDIGAGTGSVAIESARLCPQGKIFAIEKTSAGQQLIEQNCQRFQVENVALVAGPAPEFLSDLPTPDRIFIGGNGGQLMPILQACGERLQRDGLVVMAIASLEHLSLALGWFKQQQWQVKVQQVQISQSVKFAELTRFDPLNPIYLLTAARNSMGHS</sequence>
<keyword evidence="5" id="KW-0949">S-adenosyl-L-methionine</keyword>
<dbReference type="InterPro" id="IPR029063">
    <property type="entry name" value="SAM-dependent_MTases_sf"/>
</dbReference>
<dbReference type="CDD" id="cd02440">
    <property type="entry name" value="AdoMet_MTases"/>
    <property type="match status" value="1"/>
</dbReference>
<dbReference type="PANTHER" id="PTHR43182:SF1">
    <property type="entry name" value="COBALT-PRECORRIN-7 C(5)-METHYLTRANSFERASE"/>
    <property type="match status" value="1"/>
</dbReference>
<keyword evidence="2" id="KW-0169">Cobalamin biosynthesis</keyword>
<organism evidence="7 8">
    <name type="scientific">Synechocystis salina LEGE 00031</name>
    <dbReference type="NCBI Taxonomy" id="1828736"/>
    <lineage>
        <taxon>Bacteria</taxon>
        <taxon>Bacillati</taxon>
        <taxon>Cyanobacteriota</taxon>
        <taxon>Cyanophyceae</taxon>
        <taxon>Synechococcales</taxon>
        <taxon>Merismopediaceae</taxon>
        <taxon>Synechocystis</taxon>
    </lineage>
</organism>
<dbReference type="SUPFAM" id="SSF53790">
    <property type="entry name" value="Tetrapyrrole methylase"/>
    <property type="match status" value="1"/>
</dbReference>
<dbReference type="NCBIfam" id="TIGR02467">
    <property type="entry name" value="CbiE"/>
    <property type="match status" value="1"/>
</dbReference>
<dbReference type="NCBIfam" id="TIGR02469">
    <property type="entry name" value="CbiT"/>
    <property type="match status" value="1"/>
</dbReference>
<evidence type="ECO:0000256" key="2">
    <source>
        <dbReference type="ARBA" id="ARBA00022573"/>
    </source>
</evidence>
<proteinExistence type="predicted"/>
<comment type="pathway">
    <text evidence="1">Cofactor biosynthesis; adenosylcobalamin biosynthesis.</text>
</comment>
<evidence type="ECO:0000256" key="3">
    <source>
        <dbReference type="ARBA" id="ARBA00022603"/>
    </source>
</evidence>
<dbReference type="InterPro" id="IPR035996">
    <property type="entry name" value="4pyrrol_Methylase_sf"/>
</dbReference>
<dbReference type="InterPro" id="IPR006365">
    <property type="entry name" value="Cbl_synth_CobL"/>
</dbReference>
<evidence type="ECO:0000313" key="8">
    <source>
        <dbReference type="Proteomes" id="UP000658720"/>
    </source>
</evidence>
<dbReference type="InterPro" id="IPR050714">
    <property type="entry name" value="Cobalamin_biosynth_MTase"/>
</dbReference>
<dbReference type="InterPro" id="IPR000878">
    <property type="entry name" value="4pyrrol_Mease"/>
</dbReference>
<dbReference type="Gene3D" id="3.40.50.150">
    <property type="entry name" value="Vaccinia Virus protein VP39"/>
    <property type="match status" value="1"/>
</dbReference>
<dbReference type="EMBL" id="JADEVV010000043">
    <property type="protein sequence ID" value="MBE9254927.1"/>
    <property type="molecule type" value="Genomic_DNA"/>
</dbReference>
<name>A0ABR9VUB9_9SYNC</name>
<accession>A0ABR9VUB9</accession>
<evidence type="ECO:0000259" key="6">
    <source>
        <dbReference type="Pfam" id="PF00590"/>
    </source>
</evidence>
<evidence type="ECO:0000256" key="5">
    <source>
        <dbReference type="ARBA" id="ARBA00022691"/>
    </source>
</evidence>
<dbReference type="PANTHER" id="PTHR43182">
    <property type="entry name" value="COBALT-PRECORRIN-6B C(15)-METHYLTRANSFERASE (DECARBOXYLATING)"/>
    <property type="match status" value="1"/>
</dbReference>
<evidence type="ECO:0000256" key="1">
    <source>
        <dbReference type="ARBA" id="ARBA00004953"/>
    </source>
</evidence>
<keyword evidence="3" id="KW-0489">Methyltransferase</keyword>
<keyword evidence="8" id="KW-1185">Reference proteome</keyword>
<dbReference type="PIRSF" id="PIRSF036428">
    <property type="entry name" value="CobL"/>
    <property type="match status" value="1"/>
</dbReference>
<dbReference type="Gene3D" id="3.30.950.10">
    <property type="entry name" value="Methyltransferase, Cobalt-precorrin-4 Transmethylase, Domain 2"/>
    <property type="match status" value="1"/>
</dbReference>
<dbReference type="Proteomes" id="UP000658720">
    <property type="component" value="Unassembled WGS sequence"/>
</dbReference>
<dbReference type="RefSeq" id="WP_194020413.1">
    <property type="nucleotide sequence ID" value="NZ_JADEVV010000043.1"/>
</dbReference>
<evidence type="ECO:0000313" key="7">
    <source>
        <dbReference type="EMBL" id="MBE9254927.1"/>
    </source>
</evidence>
<keyword evidence="4" id="KW-0808">Transferase</keyword>
<dbReference type="SUPFAM" id="SSF53335">
    <property type="entry name" value="S-adenosyl-L-methionine-dependent methyltransferases"/>
    <property type="match status" value="1"/>
</dbReference>
<protein>
    <submittedName>
        <fullName evidence="7">Precorrin-6y C5,15-methyltransferase (Decarboxylating) subunit CbiE</fullName>
    </submittedName>
</protein>
<dbReference type="CDD" id="cd11644">
    <property type="entry name" value="Precorrin-6Y-MT"/>
    <property type="match status" value="1"/>
</dbReference>
<evidence type="ECO:0000256" key="4">
    <source>
        <dbReference type="ARBA" id="ARBA00022679"/>
    </source>
</evidence>